<dbReference type="Proteomes" id="UP001597545">
    <property type="component" value="Unassembled WGS sequence"/>
</dbReference>
<dbReference type="EC" id="1.-.-.-" evidence="4"/>
<evidence type="ECO:0000313" key="5">
    <source>
        <dbReference type="Proteomes" id="UP001597545"/>
    </source>
</evidence>
<dbReference type="InterPro" id="IPR003680">
    <property type="entry name" value="Flavodoxin_fold"/>
</dbReference>
<evidence type="ECO:0000313" key="4">
    <source>
        <dbReference type="EMBL" id="MFD2547303.1"/>
    </source>
</evidence>
<evidence type="ECO:0000256" key="1">
    <source>
        <dbReference type="ARBA" id="ARBA00006252"/>
    </source>
</evidence>
<dbReference type="SUPFAM" id="SSF52218">
    <property type="entry name" value="Flavoproteins"/>
    <property type="match status" value="1"/>
</dbReference>
<dbReference type="InterPro" id="IPR051545">
    <property type="entry name" value="NAD(P)H_dehydrogenase_qn"/>
</dbReference>
<gene>
    <name evidence="4" type="ORF">ACFSR5_06535</name>
</gene>
<feature type="domain" description="Flavodoxin-like fold" evidence="3">
    <location>
        <begin position="1"/>
        <end position="150"/>
    </location>
</feature>
<dbReference type="RefSeq" id="WP_380901926.1">
    <property type="nucleotide sequence ID" value="NZ_JBHUEG010000007.1"/>
</dbReference>
<proteinExistence type="inferred from homology"/>
<dbReference type="InterPro" id="IPR029039">
    <property type="entry name" value="Flavoprotein-like_sf"/>
</dbReference>
<evidence type="ECO:0000256" key="2">
    <source>
        <dbReference type="ARBA" id="ARBA00023002"/>
    </source>
</evidence>
<name>A0ABW5KG67_9SPHI</name>
<dbReference type="PANTHER" id="PTHR10204">
    <property type="entry name" value="NAD P H OXIDOREDUCTASE-RELATED"/>
    <property type="match status" value="1"/>
</dbReference>
<reference evidence="5" key="1">
    <citation type="journal article" date="2019" name="Int. J. Syst. Evol. Microbiol.">
        <title>The Global Catalogue of Microorganisms (GCM) 10K type strain sequencing project: providing services to taxonomists for standard genome sequencing and annotation.</title>
        <authorList>
            <consortium name="The Broad Institute Genomics Platform"/>
            <consortium name="The Broad Institute Genome Sequencing Center for Infectious Disease"/>
            <person name="Wu L."/>
            <person name="Ma J."/>
        </authorList>
    </citation>
    <scope>NUCLEOTIDE SEQUENCE [LARGE SCALE GENOMIC DNA]</scope>
    <source>
        <strain evidence="5">KCTC 42662</strain>
    </source>
</reference>
<protein>
    <submittedName>
        <fullName evidence="4">NAD(P)H-dependent oxidoreductase</fullName>
        <ecNumber evidence="4">1.-.-.-</ecNumber>
        <ecNumber evidence="4">1.6.99.-</ecNumber>
    </submittedName>
</protein>
<evidence type="ECO:0000259" key="3">
    <source>
        <dbReference type="Pfam" id="PF02525"/>
    </source>
</evidence>
<organism evidence="4 5">
    <name type="scientific">Sphingobacterium suaedae</name>
    <dbReference type="NCBI Taxonomy" id="1686402"/>
    <lineage>
        <taxon>Bacteria</taxon>
        <taxon>Pseudomonadati</taxon>
        <taxon>Bacteroidota</taxon>
        <taxon>Sphingobacteriia</taxon>
        <taxon>Sphingobacteriales</taxon>
        <taxon>Sphingobacteriaceae</taxon>
        <taxon>Sphingobacterium</taxon>
    </lineage>
</organism>
<accession>A0ABW5KG67</accession>
<dbReference type="Pfam" id="PF02525">
    <property type="entry name" value="Flavodoxin_2"/>
    <property type="match status" value="1"/>
</dbReference>
<dbReference type="EC" id="1.6.99.-" evidence="4"/>
<sequence>MNVFIVYAHPSNKSFTYQILDALLKGLELGGHATKISDLYAMDFRTDMTAEEYEREAYLKTDGFLPEDIVAEQLKIEWADSIIFLYPLWWSDCPAKLKGWFDRVYSVGYAYGYDENGNQARKMKTIKYGIAMVTAGHTKETLESMGIAGSIHKIILEDRMGDRFENKELVIYGGTLNIEKVKGSHLNNATQLGEYMGRSVLTK</sequence>
<keyword evidence="5" id="KW-1185">Reference proteome</keyword>
<dbReference type="GO" id="GO:0016491">
    <property type="term" value="F:oxidoreductase activity"/>
    <property type="evidence" value="ECO:0007669"/>
    <property type="project" value="UniProtKB-KW"/>
</dbReference>
<dbReference type="PANTHER" id="PTHR10204:SF34">
    <property type="entry name" value="NAD(P)H DEHYDROGENASE [QUINONE] 1 ISOFORM 1"/>
    <property type="match status" value="1"/>
</dbReference>
<dbReference type="EMBL" id="JBHULR010000003">
    <property type="protein sequence ID" value="MFD2547303.1"/>
    <property type="molecule type" value="Genomic_DNA"/>
</dbReference>
<comment type="similarity">
    <text evidence="1">Belongs to the NAD(P)H dehydrogenase (quinone) family.</text>
</comment>
<comment type="caution">
    <text evidence="4">The sequence shown here is derived from an EMBL/GenBank/DDBJ whole genome shotgun (WGS) entry which is preliminary data.</text>
</comment>
<dbReference type="Gene3D" id="3.40.50.360">
    <property type="match status" value="1"/>
</dbReference>
<keyword evidence="2 4" id="KW-0560">Oxidoreductase</keyword>